<evidence type="ECO:0000256" key="6">
    <source>
        <dbReference type="ARBA" id="ARBA00023242"/>
    </source>
</evidence>
<dbReference type="InterPro" id="IPR044676">
    <property type="entry name" value="EOBI/EOBII-like_plant"/>
</dbReference>
<dbReference type="PROSITE" id="PS50090">
    <property type="entry name" value="MYB_LIKE"/>
    <property type="match status" value="1"/>
</dbReference>
<evidence type="ECO:0000259" key="7">
    <source>
        <dbReference type="PROSITE" id="PS50090"/>
    </source>
</evidence>
<feature type="domain" description="HTH myb-type" evidence="8">
    <location>
        <begin position="8"/>
        <end position="38"/>
    </location>
</feature>
<dbReference type="InterPro" id="IPR009057">
    <property type="entry name" value="Homeodomain-like_sf"/>
</dbReference>
<keyword evidence="3" id="KW-0805">Transcription regulation</keyword>
<comment type="subcellular location">
    <subcellularLocation>
        <location evidence="1">Nucleus</location>
    </subcellularLocation>
</comment>
<dbReference type="Gene3D" id="1.10.10.60">
    <property type="entry name" value="Homeodomain-like"/>
    <property type="match status" value="1"/>
</dbReference>
<protein>
    <submittedName>
        <fullName evidence="9">Uncharacterized protein</fullName>
    </submittedName>
</protein>
<organism evidence="9 10">
    <name type="scientific">Cannabis sativa</name>
    <name type="common">Hemp</name>
    <name type="synonym">Marijuana</name>
    <dbReference type="NCBI Taxonomy" id="3483"/>
    <lineage>
        <taxon>Eukaryota</taxon>
        <taxon>Viridiplantae</taxon>
        <taxon>Streptophyta</taxon>
        <taxon>Embryophyta</taxon>
        <taxon>Tracheophyta</taxon>
        <taxon>Spermatophyta</taxon>
        <taxon>Magnoliopsida</taxon>
        <taxon>eudicotyledons</taxon>
        <taxon>Gunneridae</taxon>
        <taxon>Pentapetalae</taxon>
        <taxon>rosids</taxon>
        <taxon>fabids</taxon>
        <taxon>Rosales</taxon>
        <taxon>Cannabaceae</taxon>
        <taxon>Cannabis</taxon>
    </lineage>
</organism>
<comment type="caution">
    <text evidence="9">The sequence shown here is derived from an EMBL/GenBank/DDBJ whole genome shotgun (WGS) entry which is preliminary data.</text>
</comment>
<accession>A0A7J6GKQ6</accession>
<dbReference type="GO" id="GO:0043565">
    <property type="term" value="F:sequence-specific DNA binding"/>
    <property type="evidence" value="ECO:0007669"/>
    <property type="project" value="InterPro"/>
</dbReference>
<dbReference type="InterPro" id="IPR017930">
    <property type="entry name" value="Myb_dom"/>
</dbReference>
<dbReference type="InterPro" id="IPR001005">
    <property type="entry name" value="SANT/Myb"/>
</dbReference>
<evidence type="ECO:0000259" key="8">
    <source>
        <dbReference type="PROSITE" id="PS51294"/>
    </source>
</evidence>
<keyword evidence="6" id="KW-0539">Nucleus</keyword>
<evidence type="ECO:0000256" key="1">
    <source>
        <dbReference type="ARBA" id="ARBA00004123"/>
    </source>
</evidence>
<name>A0A7J6GKQ6_CANSA</name>
<sequence>MNEYIYITNSWSKIAELLPGRTDNQIKNYWRSRVQKQAKQLKCEVNSQQFRDIMGNVLIPRLTEQIQNLTQNTYTNVHHHDKSPNPSITRGADPTTRLNITMPAATSSNDVVLFQPNYYDNDDLLMLLQPDDHVATTADPFGHYSFEYNESPNTFWNTQSFI</sequence>
<dbReference type="Pfam" id="PF00249">
    <property type="entry name" value="Myb_DNA-binding"/>
    <property type="match status" value="1"/>
</dbReference>
<dbReference type="PROSITE" id="PS51294">
    <property type="entry name" value="HTH_MYB"/>
    <property type="match status" value="1"/>
</dbReference>
<dbReference type="SUPFAM" id="SSF46689">
    <property type="entry name" value="Homeodomain-like"/>
    <property type="match status" value="1"/>
</dbReference>
<evidence type="ECO:0000256" key="3">
    <source>
        <dbReference type="ARBA" id="ARBA00023015"/>
    </source>
</evidence>
<evidence type="ECO:0000256" key="2">
    <source>
        <dbReference type="ARBA" id="ARBA00022737"/>
    </source>
</evidence>
<evidence type="ECO:0000256" key="5">
    <source>
        <dbReference type="ARBA" id="ARBA00023163"/>
    </source>
</evidence>
<proteinExistence type="predicted"/>
<gene>
    <name evidence="9" type="ORF">F8388_014014</name>
</gene>
<evidence type="ECO:0000256" key="4">
    <source>
        <dbReference type="ARBA" id="ARBA00023125"/>
    </source>
</evidence>
<dbReference type="GO" id="GO:0003700">
    <property type="term" value="F:DNA-binding transcription factor activity"/>
    <property type="evidence" value="ECO:0007669"/>
    <property type="project" value="InterPro"/>
</dbReference>
<dbReference type="CDD" id="cd00167">
    <property type="entry name" value="SANT"/>
    <property type="match status" value="1"/>
</dbReference>
<dbReference type="PANTHER" id="PTHR45675:SF1">
    <property type="entry name" value="MYB TRANSCRIPTION FACTOR-RELATED"/>
    <property type="match status" value="1"/>
</dbReference>
<evidence type="ECO:0000313" key="10">
    <source>
        <dbReference type="Proteomes" id="UP000525078"/>
    </source>
</evidence>
<dbReference type="EMBL" id="JAATIP010000052">
    <property type="protein sequence ID" value="KAF4383514.1"/>
    <property type="molecule type" value="Genomic_DNA"/>
</dbReference>
<dbReference type="AlphaFoldDB" id="A0A7J6GKQ6"/>
<feature type="domain" description="Myb-like" evidence="7">
    <location>
        <begin position="1"/>
        <end position="34"/>
    </location>
</feature>
<keyword evidence="4" id="KW-0238">DNA-binding</keyword>
<keyword evidence="2" id="KW-0677">Repeat</keyword>
<dbReference type="GO" id="GO:0005634">
    <property type="term" value="C:nucleus"/>
    <property type="evidence" value="ECO:0007669"/>
    <property type="project" value="UniProtKB-SubCell"/>
</dbReference>
<reference evidence="9 10" key="1">
    <citation type="journal article" date="2020" name="bioRxiv">
        <title>Sequence and annotation of 42 cannabis genomes reveals extensive copy number variation in cannabinoid synthesis and pathogen resistance genes.</title>
        <authorList>
            <person name="Mckernan K.J."/>
            <person name="Helbert Y."/>
            <person name="Kane L.T."/>
            <person name="Ebling H."/>
            <person name="Zhang L."/>
            <person name="Liu B."/>
            <person name="Eaton Z."/>
            <person name="Mclaughlin S."/>
            <person name="Kingan S."/>
            <person name="Baybayan P."/>
            <person name="Concepcion G."/>
            <person name="Jordan M."/>
            <person name="Riva A."/>
            <person name="Barbazuk W."/>
            <person name="Harkins T."/>
        </authorList>
    </citation>
    <scope>NUCLEOTIDE SEQUENCE [LARGE SCALE GENOMIC DNA]</scope>
    <source>
        <strain evidence="10">cv. Jamaican Lion 4</strain>
        <tissue evidence="9">Leaf</tissue>
    </source>
</reference>
<dbReference type="PANTHER" id="PTHR45675">
    <property type="entry name" value="MYB TRANSCRIPTION FACTOR-RELATED-RELATED"/>
    <property type="match status" value="1"/>
</dbReference>
<keyword evidence="5" id="KW-0804">Transcription</keyword>
<dbReference type="Proteomes" id="UP000525078">
    <property type="component" value="Unassembled WGS sequence"/>
</dbReference>
<evidence type="ECO:0000313" key="9">
    <source>
        <dbReference type="EMBL" id="KAF4383514.1"/>
    </source>
</evidence>